<protein>
    <submittedName>
        <fullName evidence="4">Alpha/beta fold hydrolase</fullName>
    </submittedName>
</protein>
<dbReference type="InterPro" id="IPR013595">
    <property type="entry name" value="Pept_S33_TAP-like_C"/>
</dbReference>
<dbReference type="Pfam" id="PF00561">
    <property type="entry name" value="Abhydrolase_1"/>
    <property type="match status" value="1"/>
</dbReference>
<feature type="compositionally biased region" description="Low complexity" evidence="1">
    <location>
        <begin position="12"/>
        <end position="24"/>
    </location>
</feature>
<evidence type="ECO:0000313" key="5">
    <source>
        <dbReference type="Proteomes" id="UP000295302"/>
    </source>
</evidence>
<feature type="region of interest" description="Disordered" evidence="1">
    <location>
        <begin position="1"/>
        <end position="81"/>
    </location>
</feature>
<dbReference type="Proteomes" id="UP000295302">
    <property type="component" value="Unassembled WGS sequence"/>
</dbReference>
<dbReference type="InterPro" id="IPR000073">
    <property type="entry name" value="AB_hydrolase_1"/>
</dbReference>
<dbReference type="Pfam" id="PF08386">
    <property type="entry name" value="Abhydrolase_4"/>
    <property type="match status" value="1"/>
</dbReference>
<keyword evidence="5" id="KW-1185">Reference proteome</keyword>
<feature type="domain" description="AB hydrolase-1" evidence="2">
    <location>
        <begin position="185"/>
        <end position="354"/>
    </location>
</feature>
<dbReference type="InterPro" id="IPR029058">
    <property type="entry name" value="AB_hydrolase_fold"/>
</dbReference>
<sequence length="563" mass="60109">MSSINRPAAGCPARGSRASAPSSSRARRGRWPAPLTRANPRPRAPCADPGPSGGGGAGSQSAAAATVRREEETGRPREHAGAMRMSRWLVAAMVPVLLASTASAVRGDERLRWRACEGQGVPAGMECAAVEVPVDWAEPDGRKISLELARLPATEPARRIGSVLGVPGGPGRKGIEDLKHAAGDLTELRGRFDLVAYNPRNTVWQDRLPPSCLRPGTSLDEPRSRRQYEVLAAKMTRAFEACRAEDGTGLFAHLDSLSVARDMDAVRRALGEERLSFMANSYGGVPAAAYARLFPHRIRALYVDGVVNQTVGWPRQRLLALSRAEQVFGRFTAWCSATPACALHGEDAGAVWRELTREADRRPIPVTSPEFGKGELTGSRLKTFGSAGFLGDPGPGNTRWLAFADAVDRARQGDGSGFADVVLSNVRVWAMPGALAMTCADERGYTGYAQLTQGRREAGKISANLASVSFDALGCAGWPLKVANPSRPLPVRGLPPVLGVGSTWGDHALTESFTRMIPGSVTVGYDGPGHVMYLSGKQCPIRHATRYLIELKLPEPGTVCPAE</sequence>
<evidence type="ECO:0000256" key="1">
    <source>
        <dbReference type="SAM" id="MobiDB-lite"/>
    </source>
</evidence>
<feature type="domain" description="Peptidase S33 tripeptidyl aminopeptidase-like C-terminal" evidence="3">
    <location>
        <begin position="472"/>
        <end position="560"/>
    </location>
</feature>
<evidence type="ECO:0000313" key="4">
    <source>
        <dbReference type="EMBL" id="TDD32077.1"/>
    </source>
</evidence>
<organism evidence="4 5">
    <name type="scientific">Nonomuraea terrae</name>
    <dbReference type="NCBI Taxonomy" id="2530383"/>
    <lineage>
        <taxon>Bacteria</taxon>
        <taxon>Bacillati</taxon>
        <taxon>Actinomycetota</taxon>
        <taxon>Actinomycetes</taxon>
        <taxon>Streptosporangiales</taxon>
        <taxon>Streptosporangiaceae</taxon>
        <taxon>Nonomuraea</taxon>
    </lineage>
</organism>
<dbReference type="SUPFAM" id="SSF53474">
    <property type="entry name" value="alpha/beta-Hydrolases"/>
    <property type="match status" value="1"/>
</dbReference>
<dbReference type="AlphaFoldDB" id="A0A4V2YHU5"/>
<reference evidence="4 5" key="1">
    <citation type="submission" date="2019-03" db="EMBL/GenBank/DDBJ databases">
        <title>Draft genome sequences of novel Actinobacteria.</title>
        <authorList>
            <person name="Sahin N."/>
            <person name="Ay H."/>
            <person name="Saygin H."/>
        </authorList>
    </citation>
    <scope>NUCLEOTIDE SEQUENCE [LARGE SCALE GENOMIC DNA]</scope>
    <source>
        <strain evidence="4 5">CH32</strain>
    </source>
</reference>
<feature type="compositionally biased region" description="Basic and acidic residues" evidence="1">
    <location>
        <begin position="67"/>
        <end position="81"/>
    </location>
</feature>
<dbReference type="OrthoDB" id="4006962at2"/>
<dbReference type="Gene3D" id="3.40.50.1820">
    <property type="entry name" value="alpha/beta hydrolase"/>
    <property type="match status" value="1"/>
</dbReference>
<name>A0A4V2YHU5_9ACTN</name>
<dbReference type="EMBL" id="SMKQ01000295">
    <property type="protein sequence ID" value="TDD32077.1"/>
    <property type="molecule type" value="Genomic_DNA"/>
</dbReference>
<accession>A0A4V2YHU5</accession>
<gene>
    <name evidence="4" type="ORF">E1286_44025</name>
</gene>
<keyword evidence="4" id="KW-0378">Hydrolase</keyword>
<comment type="caution">
    <text evidence="4">The sequence shown here is derived from an EMBL/GenBank/DDBJ whole genome shotgun (WGS) entry which is preliminary data.</text>
</comment>
<proteinExistence type="predicted"/>
<dbReference type="GO" id="GO:0016787">
    <property type="term" value="F:hydrolase activity"/>
    <property type="evidence" value="ECO:0007669"/>
    <property type="project" value="UniProtKB-KW"/>
</dbReference>
<evidence type="ECO:0000259" key="2">
    <source>
        <dbReference type="Pfam" id="PF00561"/>
    </source>
</evidence>
<evidence type="ECO:0000259" key="3">
    <source>
        <dbReference type="Pfam" id="PF08386"/>
    </source>
</evidence>